<reference evidence="3 4" key="1">
    <citation type="journal article" date="2019" name="Int. J. Syst. Evol. Microbiol.">
        <title>The Global Catalogue of Microorganisms (GCM) 10K type strain sequencing project: providing services to taxonomists for standard genome sequencing and annotation.</title>
        <authorList>
            <consortium name="The Broad Institute Genomics Platform"/>
            <consortium name="The Broad Institute Genome Sequencing Center for Infectious Disease"/>
            <person name="Wu L."/>
            <person name="Ma J."/>
        </authorList>
    </citation>
    <scope>NUCLEOTIDE SEQUENCE [LARGE SCALE GENOMIC DNA]</scope>
    <source>
        <strain evidence="3 4">JCM 15503</strain>
    </source>
</reference>
<dbReference type="SUPFAM" id="SSF56672">
    <property type="entry name" value="DNA/RNA polymerases"/>
    <property type="match status" value="1"/>
</dbReference>
<dbReference type="InterPro" id="IPR050356">
    <property type="entry name" value="SulA_CellDiv_inhibitor"/>
</dbReference>
<name>A0ABN1JWH1_9BURK</name>
<gene>
    <name evidence="3" type="ORF">GCM10009107_17080</name>
</gene>
<dbReference type="CDD" id="cd03468">
    <property type="entry name" value="PolY_like"/>
    <property type="match status" value="1"/>
</dbReference>
<accession>A0ABN1JWH1</accession>
<feature type="chain" id="PRO_5045908547" evidence="2">
    <location>
        <begin position="20"/>
        <end position="482"/>
    </location>
</feature>
<dbReference type="RefSeq" id="WP_231011267.1">
    <property type="nucleotide sequence ID" value="NZ_BAAAEW010000008.1"/>
</dbReference>
<sequence length="482" mass="52696">MRMSMLWAALLLPPPQAFEANEPGGGEALAPTPPLLSLPRGLAPSRSREPVGTPIPAEEQLRRQAEALQGLAQWALQFTPRVALADGEAVLMEVAGSLRLFGGQRALRLRVRAGAREMGAQAVGWAGTGLAALALARAGVQQTTAQPLAERLDPLPVATLSALRPHALTLAQIGCPRLGDVRRLPRSGLARRFDAAMLQALDQAYGVQPEVHAWQALPASFRARIELMQRVDQAPALMGGARRLLLQLCGWLAARHLGVSACTLHWSHDSMRARDVEAHGELQLRTAQPTRDPNHLTRLLAEHLQHLTLAAPVSDLALSVQTLAPIAPPSGSLLPDAVQQAEALTPVLERLAARLGEERVSRPLLREDHRPECTQQWVSAVAPLPRGRARISPLPQPAWLLAAPLPLAMHHNKPTYQGPLLLLMGPNRVDAGWWDRTGQGDAAHTRQARRDYWVAWSDRAGLLWLFQTRQQGEFNWFLHGFF</sequence>
<dbReference type="PANTHER" id="PTHR35369:SF2">
    <property type="entry name" value="BLR3025 PROTEIN"/>
    <property type="match status" value="1"/>
</dbReference>
<evidence type="ECO:0000256" key="1">
    <source>
        <dbReference type="ARBA" id="ARBA00022763"/>
    </source>
</evidence>
<dbReference type="PANTHER" id="PTHR35369">
    <property type="entry name" value="BLR3025 PROTEIN-RELATED"/>
    <property type="match status" value="1"/>
</dbReference>
<proteinExistence type="predicted"/>
<protein>
    <submittedName>
        <fullName evidence="3">DNA polymerase Y family protein</fullName>
    </submittedName>
</protein>
<dbReference type="EMBL" id="BAAAEW010000008">
    <property type="protein sequence ID" value="GAA0748055.1"/>
    <property type="molecule type" value="Genomic_DNA"/>
</dbReference>
<keyword evidence="4" id="KW-1185">Reference proteome</keyword>
<comment type="caution">
    <text evidence="3">The sequence shown here is derived from an EMBL/GenBank/DDBJ whole genome shotgun (WGS) entry which is preliminary data.</text>
</comment>
<keyword evidence="1" id="KW-0227">DNA damage</keyword>
<dbReference type="Proteomes" id="UP001500279">
    <property type="component" value="Unassembled WGS sequence"/>
</dbReference>
<dbReference type="InterPro" id="IPR043502">
    <property type="entry name" value="DNA/RNA_pol_sf"/>
</dbReference>
<feature type="signal peptide" evidence="2">
    <location>
        <begin position="1"/>
        <end position="19"/>
    </location>
</feature>
<evidence type="ECO:0000256" key="2">
    <source>
        <dbReference type="SAM" id="SignalP"/>
    </source>
</evidence>
<keyword evidence="2" id="KW-0732">Signal</keyword>
<organism evidence="3 4">
    <name type="scientific">Ideonella azotifigens</name>
    <dbReference type="NCBI Taxonomy" id="513160"/>
    <lineage>
        <taxon>Bacteria</taxon>
        <taxon>Pseudomonadati</taxon>
        <taxon>Pseudomonadota</taxon>
        <taxon>Betaproteobacteria</taxon>
        <taxon>Burkholderiales</taxon>
        <taxon>Sphaerotilaceae</taxon>
        <taxon>Ideonella</taxon>
    </lineage>
</organism>
<evidence type="ECO:0000313" key="3">
    <source>
        <dbReference type="EMBL" id="GAA0748055.1"/>
    </source>
</evidence>
<evidence type="ECO:0000313" key="4">
    <source>
        <dbReference type="Proteomes" id="UP001500279"/>
    </source>
</evidence>